<evidence type="ECO:0000259" key="6">
    <source>
        <dbReference type="PROSITE" id="PS50111"/>
    </source>
</evidence>
<dbReference type="SMART" id="SM00304">
    <property type="entry name" value="HAMP"/>
    <property type="match status" value="1"/>
</dbReference>
<dbReference type="CDD" id="cd06225">
    <property type="entry name" value="HAMP"/>
    <property type="match status" value="1"/>
</dbReference>
<dbReference type="PROSITE" id="PS50111">
    <property type="entry name" value="CHEMOTAXIS_TRANSDUC_2"/>
    <property type="match status" value="1"/>
</dbReference>
<evidence type="ECO:0000256" key="4">
    <source>
        <dbReference type="SAM" id="Coils"/>
    </source>
</evidence>
<feature type="domain" description="HAMP" evidence="7">
    <location>
        <begin position="204"/>
        <end position="257"/>
    </location>
</feature>
<dbReference type="Pfam" id="PF12729">
    <property type="entry name" value="4HB_MCP_1"/>
    <property type="match status" value="1"/>
</dbReference>
<evidence type="ECO:0000256" key="5">
    <source>
        <dbReference type="SAM" id="Phobius"/>
    </source>
</evidence>
<evidence type="ECO:0000256" key="1">
    <source>
        <dbReference type="ARBA" id="ARBA00023224"/>
    </source>
</evidence>
<dbReference type="InterPro" id="IPR004090">
    <property type="entry name" value="Chemotax_Me-accpt_rcpt"/>
</dbReference>
<comment type="similarity">
    <text evidence="2">Belongs to the methyl-accepting chemotaxis (MCP) protein family.</text>
</comment>
<keyword evidence="5" id="KW-1133">Transmembrane helix</keyword>
<evidence type="ECO:0000256" key="3">
    <source>
        <dbReference type="PROSITE-ProRule" id="PRU00284"/>
    </source>
</evidence>
<dbReference type="SUPFAM" id="SSF58104">
    <property type="entry name" value="Methyl-accepting chemotaxis protein (MCP) signaling domain"/>
    <property type="match status" value="1"/>
</dbReference>
<keyword evidence="1 3" id="KW-0807">Transducer</keyword>
<keyword evidence="4" id="KW-0175">Coiled coil</keyword>
<keyword evidence="5" id="KW-0472">Membrane</keyword>
<dbReference type="PANTHER" id="PTHR32089:SF112">
    <property type="entry name" value="LYSOZYME-LIKE PROTEIN-RELATED"/>
    <property type="match status" value="1"/>
</dbReference>
<dbReference type="InterPro" id="IPR003660">
    <property type="entry name" value="HAMP_dom"/>
</dbReference>
<organism evidence="8 9">
    <name type="scientific">Candidatus Enterococcus lowellii</name>
    <dbReference type="NCBI Taxonomy" id="2230877"/>
    <lineage>
        <taxon>Bacteria</taxon>
        <taxon>Bacillati</taxon>
        <taxon>Bacillota</taxon>
        <taxon>Bacilli</taxon>
        <taxon>Lactobacillales</taxon>
        <taxon>Enterococcaceae</taxon>
        <taxon>Enterococcus</taxon>
    </lineage>
</organism>
<evidence type="ECO:0000313" key="9">
    <source>
        <dbReference type="Proteomes" id="UP000664701"/>
    </source>
</evidence>
<dbReference type="CDD" id="cd11386">
    <property type="entry name" value="MCP_signal"/>
    <property type="match status" value="1"/>
</dbReference>
<dbReference type="Pfam" id="PF00672">
    <property type="entry name" value="HAMP"/>
    <property type="match status" value="1"/>
</dbReference>
<dbReference type="Proteomes" id="UP000664701">
    <property type="component" value="Chromosome"/>
</dbReference>
<reference evidence="8 9" key="2">
    <citation type="submission" date="2024-03" db="EMBL/GenBank/DDBJ databases">
        <title>The Genome Sequence of Enterococcus sp. DIV2402.</title>
        <authorList>
            <consortium name="The Broad Institute Genomics Platform"/>
            <consortium name="The Broad Institute Microbial Omics Core"/>
            <consortium name="The Broad Institute Genomic Center for Infectious Diseases"/>
            <person name="Earl A."/>
            <person name="Manson A."/>
            <person name="Gilmore M."/>
            <person name="Schwartman J."/>
            <person name="Shea T."/>
            <person name="Abouelleil A."/>
            <person name="Cao P."/>
            <person name="Chapman S."/>
            <person name="Cusick C."/>
            <person name="Young S."/>
            <person name="Neafsey D."/>
            <person name="Nusbaum C."/>
            <person name="Birren B."/>
        </authorList>
    </citation>
    <scope>NUCLEOTIDE SEQUENCE [LARGE SCALE GENOMIC DNA]</scope>
    <source>
        <strain evidence="8 9">DIV2402</strain>
    </source>
</reference>
<dbReference type="RefSeq" id="WP_207941779.1">
    <property type="nucleotide sequence ID" value="NZ_CP147251.1"/>
</dbReference>
<reference evidence="8 9" key="1">
    <citation type="submission" date="2021-03" db="EMBL/GenBank/DDBJ databases">
        <authorList>
            <person name="Gilmore M.S."/>
            <person name="Schwartzman J."/>
            <person name="Van Tyne D."/>
            <person name="Martin M."/>
            <person name="Earl A.M."/>
            <person name="Manson A.L."/>
            <person name="Straub T."/>
            <person name="Salamzade R."/>
            <person name="Saavedra J."/>
            <person name="Lebreton F."/>
            <person name="Prichula J."/>
            <person name="Schaufler K."/>
            <person name="Gaca A."/>
            <person name="Sgardioli B."/>
            <person name="Wagenaar J."/>
            <person name="Strong T."/>
        </authorList>
    </citation>
    <scope>NUCLEOTIDE SEQUENCE [LARGE SCALE GENOMIC DNA]</scope>
    <source>
        <strain evidence="8 9">DIV2402</strain>
    </source>
</reference>
<name>A0ABZ2SUD1_9ENTE</name>
<feature type="coiled-coil region" evidence="4">
    <location>
        <begin position="364"/>
        <end position="391"/>
    </location>
</feature>
<dbReference type="PRINTS" id="PR00260">
    <property type="entry name" value="CHEMTRNSDUCR"/>
</dbReference>
<dbReference type="PANTHER" id="PTHR32089">
    <property type="entry name" value="METHYL-ACCEPTING CHEMOTAXIS PROTEIN MCPB"/>
    <property type="match status" value="1"/>
</dbReference>
<evidence type="ECO:0000256" key="2">
    <source>
        <dbReference type="ARBA" id="ARBA00029447"/>
    </source>
</evidence>
<dbReference type="PROSITE" id="PS50885">
    <property type="entry name" value="HAMP"/>
    <property type="match status" value="1"/>
</dbReference>
<dbReference type="Gene3D" id="1.10.287.950">
    <property type="entry name" value="Methyl-accepting chemotaxis protein"/>
    <property type="match status" value="1"/>
</dbReference>
<feature type="domain" description="Methyl-accepting transducer" evidence="6">
    <location>
        <begin position="276"/>
        <end position="512"/>
    </location>
</feature>
<dbReference type="Pfam" id="PF00015">
    <property type="entry name" value="MCPsignal"/>
    <property type="match status" value="1"/>
</dbReference>
<keyword evidence="5" id="KW-0812">Transmembrane</keyword>
<evidence type="ECO:0000313" key="8">
    <source>
        <dbReference type="EMBL" id="WYJ78051.1"/>
    </source>
</evidence>
<evidence type="ECO:0000259" key="7">
    <source>
        <dbReference type="PROSITE" id="PS50885"/>
    </source>
</evidence>
<proteinExistence type="inferred from homology"/>
<dbReference type="InterPro" id="IPR024478">
    <property type="entry name" value="HlyB_4HB_MCP"/>
</dbReference>
<keyword evidence="9" id="KW-1185">Reference proteome</keyword>
<dbReference type="Gene3D" id="6.10.340.10">
    <property type="match status" value="1"/>
</dbReference>
<dbReference type="SMART" id="SM00283">
    <property type="entry name" value="MA"/>
    <property type="match status" value="1"/>
</dbReference>
<sequence>MSIGKKLTLSFSVLILLLAVSIGLAIFDLNKIHRQVEEALDHRLSQLVYIADIRYEGGMQSNHIRAVILDPETAVHRENLELADKNLDNSLVELGKDLPSNEFRGYWESANTANQEINEAITEVLATVDAGNIREATEIANTRIQEINTRMFQAAEDMLTFQTKRMDAINKETEKTVSNSMIISIIIFIISLGVGIGLIVYVRRVITMPLLRVIHIAQEFGEGNLATEDIQVSSKDEVGQLGKIFNESKHNVRRLIVSIQQSAEILSSSSEELSASAEEVLATTEEVAHQASKTTDIAQNSASAANESSFAMDETAQGIQRIAEATQVLFDSSNATNELATNGTTVVNLARQQMTNISESTGSVNDLIQKLAKETEEIENIVRIITNLTDQTNLLALNATIEAARAGEQGKGFLVVADEVRKLAEESKQSATSITKLTTEIKNDTKTVAKAMESTLPAVEKGVDVITDAGNSFEAIVGAVHEMTNQIQDISTTSEELSASAEQVSASVAEIATGSEETSTNIEAIAVSMNEQSETINDVATVSMSLSQTAQGLQEEARKFKV</sequence>
<feature type="transmembrane region" description="Helical" evidence="5">
    <location>
        <begin position="181"/>
        <end position="202"/>
    </location>
</feature>
<dbReference type="EMBL" id="CP147251">
    <property type="protein sequence ID" value="WYJ78051.1"/>
    <property type="molecule type" value="Genomic_DNA"/>
</dbReference>
<gene>
    <name evidence="8" type="ORF">DOK78_002707</name>
</gene>
<protein>
    <submittedName>
        <fullName evidence="8">Methyl-accepting chemotaxis protein</fullName>
    </submittedName>
</protein>
<dbReference type="InterPro" id="IPR004089">
    <property type="entry name" value="MCPsignal_dom"/>
</dbReference>
<accession>A0ABZ2SUD1</accession>